<protein>
    <recommendedName>
        <fullName evidence="4">THAP-type domain-containing protein</fullName>
    </recommendedName>
</protein>
<evidence type="ECO:0000256" key="1">
    <source>
        <dbReference type="SAM" id="MobiDB-lite"/>
    </source>
</evidence>
<sequence length="84" mass="9582">MGGNIELEAYSPKKLRRKVICSDHFKKNDYSNPAAPKSRLKPNVAPKSYLSEDNNNECDDLVVKSPKSWSWRISKEDSTVEVKI</sequence>
<dbReference type="AlphaFoldDB" id="A0A6G0VND1"/>
<evidence type="ECO:0000313" key="3">
    <source>
        <dbReference type="Proteomes" id="UP000478052"/>
    </source>
</evidence>
<comment type="caution">
    <text evidence="2">The sequence shown here is derived from an EMBL/GenBank/DDBJ whole genome shotgun (WGS) entry which is preliminary data.</text>
</comment>
<feature type="non-terminal residue" evidence="2">
    <location>
        <position position="84"/>
    </location>
</feature>
<organism evidence="2 3">
    <name type="scientific">Aphis craccivora</name>
    <name type="common">Cowpea aphid</name>
    <dbReference type="NCBI Taxonomy" id="307492"/>
    <lineage>
        <taxon>Eukaryota</taxon>
        <taxon>Metazoa</taxon>
        <taxon>Ecdysozoa</taxon>
        <taxon>Arthropoda</taxon>
        <taxon>Hexapoda</taxon>
        <taxon>Insecta</taxon>
        <taxon>Pterygota</taxon>
        <taxon>Neoptera</taxon>
        <taxon>Paraneoptera</taxon>
        <taxon>Hemiptera</taxon>
        <taxon>Sternorrhyncha</taxon>
        <taxon>Aphidomorpha</taxon>
        <taxon>Aphidoidea</taxon>
        <taxon>Aphididae</taxon>
        <taxon>Aphidini</taxon>
        <taxon>Aphis</taxon>
        <taxon>Aphis</taxon>
    </lineage>
</organism>
<reference evidence="2 3" key="1">
    <citation type="submission" date="2019-08" db="EMBL/GenBank/DDBJ databases">
        <title>Whole genome of Aphis craccivora.</title>
        <authorList>
            <person name="Voronova N.V."/>
            <person name="Shulinski R.S."/>
            <person name="Bandarenka Y.V."/>
            <person name="Zhorov D.G."/>
            <person name="Warner D."/>
        </authorList>
    </citation>
    <scope>NUCLEOTIDE SEQUENCE [LARGE SCALE GENOMIC DNA]</scope>
    <source>
        <strain evidence="2">180601</strain>
        <tissue evidence="2">Whole Body</tissue>
    </source>
</reference>
<dbReference type="Proteomes" id="UP000478052">
    <property type="component" value="Unassembled WGS sequence"/>
</dbReference>
<dbReference type="EMBL" id="VUJU01014118">
    <property type="protein sequence ID" value="KAF0702917.1"/>
    <property type="molecule type" value="Genomic_DNA"/>
</dbReference>
<keyword evidence="3" id="KW-1185">Reference proteome</keyword>
<accession>A0A6G0VND1</accession>
<evidence type="ECO:0008006" key="4">
    <source>
        <dbReference type="Google" id="ProtNLM"/>
    </source>
</evidence>
<evidence type="ECO:0000313" key="2">
    <source>
        <dbReference type="EMBL" id="KAF0702917.1"/>
    </source>
</evidence>
<name>A0A6G0VND1_APHCR</name>
<proteinExistence type="predicted"/>
<gene>
    <name evidence="2" type="ORF">FWK35_00035066</name>
</gene>
<feature type="region of interest" description="Disordered" evidence="1">
    <location>
        <begin position="28"/>
        <end position="56"/>
    </location>
</feature>